<accession>A0AA86SUT3</accession>
<feature type="domain" description="Knl1 C-terminal RWD" evidence="1">
    <location>
        <begin position="2"/>
        <end position="154"/>
    </location>
</feature>
<dbReference type="EMBL" id="OY731401">
    <property type="protein sequence ID" value="CAJ1950993.1"/>
    <property type="molecule type" value="Genomic_DNA"/>
</dbReference>
<organism evidence="2 3">
    <name type="scientific">Sphenostylis stenocarpa</name>
    <dbReference type="NCBI Taxonomy" id="92480"/>
    <lineage>
        <taxon>Eukaryota</taxon>
        <taxon>Viridiplantae</taxon>
        <taxon>Streptophyta</taxon>
        <taxon>Embryophyta</taxon>
        <taxon>Tracheophyta</taxon>
        <taxon>Spermatophyta</taxon>
        <taxon>Magnoliopsida</taxon>
        <taxon>eudicotyledons</taxon>
        <taxon>Gunneridae</taxon>
        <taxon>Pentapetalae</taxon>
        <taxon>rosids</taxon>
        <taxon>fabids</taxon>
        <taxon>Fabales</taxon>
        <taxon>Fabaceae</taxon>
        <taxon>Papilionoideae</taxon>
        <taxon>50 kb inversion clade</taxon>
        <taxon>NPAAA clade</taxon>
        <taxon>indigoferoid/millettioid clade</taxon>
        <taxon>Phaseoleae</taxon>
        <taxon>Sphenostylis</taxon>
    </lineage>
</organism>
<dbReference type="Pfam" id="PF18210">
    <property type="entry name" value="Knl1_RWD_C"/>
    <property type="match status" value="1"/>
</dbReference>
<keyword evidence="3" id="KW-1185">Reference proteome</keyword>
<dbReference type="Proteomes" id="UP001189624">
    <property type="component" value="Chromosome 4"/>
</dbReference>
<reference evidence="2" key="1">
    <citation type="submission" date="2023-10" db="EMBL/GenBank/DDBJ databases">
        <authorList>
            <person name="Domelevo Entfellner J.-B."/>
        </authorList>
    </citation>
    <scope>NUCLEOTIDE SEQUENCE</scope>
</reference>
<evidence type="ECO:0000313" key="2">
    <source>
        <dbReference type="EMBL" id="CAJ1950993.1"/>
    </source>
</evidence>
<dbReference type="PANTHER" id="PTHR35707">
    <property type="entry name" value="OS06G0608100 PROTEIN"/>
    <property type="match status" value="1"/>
</dbReference>
<gene>
    <name evidence="2" type="ORF">AYBTSS11_LOCUS14542</name>
</gene>
<dbReference type="InterPro" id="IPR040850">
    <property type="entry name" value="Knl1_RWD_C"/>
</dbReference>
<dbReference type="PANTHER" id="PTHR35707:SF1">
    <property type="entry name" value="SPC7 KINETOCHORE PROTEIN DOMAIN-CONTAINING PROTEIN"/>
    <property type="match status" value="1"/>
</dbReference>
<sequence length="274" mass="31056">MEMKQDLEILDSKAKSSSEFLYKYCKMEGDQSYSNIMKAISDYLQKRMPCKSILQNLKLWEIEDFERKDGCYRVFLNYCGYITQRITVNTGQSSIIISNCLNDVKIGKNFPNSDAFSAFEFVLDPRTTKKCTGSSSMARETQITSSLLSNLLDVVEEVQSARIEVRNLVEAKFYSHSVLRLDLQLSFIDFYSGRKLKVTFDITCLKCGVYPAEILPSQIYDPSSSSGEHKSLPSSLVDEIRTATASVRVGYSRIIRLCRSISHAVQACHKSKSL</sequence>
<evidence type="ECO:0000259" key="1">
    <source>
        <dbReference type="Pfam" id="PF18210"/>
    </source>
</evidence>
<name>A0AA86SUT3_9FABA</name>
<evidence type="ECO:0000313" key="3">
    <source>
        <dbReference type="Proteomes" id="UP001189624"/>
    </source>
</evidence>
<dbReference type="Gramene" id="rna-AYBTSS11_LOCUS14542">
    <property type="protein sequence ID" value="CAJ1950993.1"/>
    <property type="gene ID" value="gene-AYBTSS11_LOCUS14542"/>
</dbReference>
<protein>
    <recommendedName>
        <fullName evidence="1">Knl1 C-terminal RWD domain-containing protein</fullName>
    </recommendedName>
</protein>
<proteinExistence type="predicted"/>
<dbReference type="AlphaFoldDB" id="A0AA86SUT3"/>